<protein>
    <recommendedName>
        <fullName evidence="5">Thioredoxin domain-containing protein</fullName>
    </recommendedName>
</protein>
<evidence type="ECO:0008006" key="5">
    <source>
        <dbReference type="Google" id="ProtNLM"/>
    </source>
</evidence>
<dbReference type="Proteomes" id="UP001267426">
    <property type="component" value="Unassembled WGS sequence"/>
</dbReference>
<name>A0ABU3BPK4_9BACT</name>
<evidence type="ECO:0000313" key="3">
    <source>
        <dbReference type="EMBL" id="MDT0631190.1"/>
    </source>
</evidence>
<reference evidence="3 4" key="1">
    <citation type="submission" date="2023-09" db="EMBL/GenBank/DDBJ databases">
        <authorList>
            <person name="Rey-Velasco X."/>
        </authorList>
    </citation>
    <scope>NUCLEOTIDE SEQUENCE [LARGE SCALE GENOMIC DNA]</scope>
    <source>
        <strain evidence="3 4">F394</strain>
    </source>
</reference>
<evidence type="ECO:0000313" key="4">
    <source>
        <dbReference type="Proteomes" id="UP001267426"/>
    </source>
</evidence>
<evidence type="ECO:0000256" key="2">
    <source>
        <dbReference type="SAM" id="SignalP"/>
    </source>
</evidence>
<feature type="chain" id="PRO_5045292055" description="Thioredoxin domain-containing protein" evidence="2">
    <location>
        <begin position="28"/>
        <end position="268"/>
    </location>
</feature>
<organism evidence="3 4">
    <name type="scientific">Rubrivirga litoralis</name>
    <dbReference type="NCBI Taxonomy" id="3075598"/>
    <lineage>
        <taxon>Bacteria</taxon>
        <taxon>Pseudomonadati</taxon>
        <taxon>Rhodothermota</taxon>
        <taxon>Rhodothermia</taxon>
        <taxon>Rhodothermales</taxon>
        <taxon>Rubricoccaceae</taxon>
        <taxon>Rubrivirga</taxon>
    </lineage>
</organism>
<evidence type="ECO:0000256" key="1">
    <source>
        <dbReference type="SAM" id="MobiDB-lite"/>
    </source>
</evidence>
<keyword evidence="4" id="KW-1185">Reference proteome</keyword>
<gene>
    <name evidence="3" type="ORF">RM540_05445</name>
</gene>
<dbReference type="PROSITE" id="PS51257">
    <property type="entry name" value="PROKAR_LIPOPROTEIN"/>
    <property type="match status" value="1"/>
</dbReference>
<keyword evidence="2" id="KW-0732">Signal</keyword>
<accession>A0ABU3BPK4</accession>
<comment type="caution">
    <text evidence="3">The sequence shown here is derived from an EMBL/GenBank/DDBJ whole genome shotgun (WGS) entry which is preliminary data.</text>
</comment>
<feature type="region of interest" description="Disordered" evidence="1">
    <location>
        <begin position="248"/>
        <end position="268"/>
    </location>
</feature>
<dbReference type="RefSeq" id="WP_311662533.1">
    <property type="nucleotide sequence ID" value="NZ_JAVRHT010000009.1"/>
</dbReference>
<feature type="signal peptide" evidence="2">
    <location>
        <begin position="1"/>
        <end position="27"/>
    </location>
</feature>
<dbReference type="EMBL" id="JAVRHT010000009">
    <property type="protein sequence ID" value="MDT0631190.1"/>
    <property type="molecule type" value="Genomic_DNA"/>
</dbReference>
<sequence length="268" mass="26066">MTRPAPPRPRLLAPLAACFVLACAALAWGCGAEPSGGAAEFTSGAAHSGARDLVLPSATGPVPLAAFAGRPVVVHLAAAGDAAAWAALGEATGDLEASGAAVLAVILEETPAAELEALGYQGAPLAVVLDGEGTVRGRAAPTSGDAVFAAAAPVLAEYDLAQTVAWPGAETVDALVRAGGLVVDLGADAAPPGALRVAPDSLAAETLPADLGTPLAFVGSDAAAAAERAVGWGYASVYVADAAGRLGAVEPPRPAAPPSPRRRGGVRG</sequence>
<proteinExistence type="predicted"/>